<dbReference type="FunFam" id="3.30.160.60:FF:001442">
    <property type="entry name" value="zinc finger protein 696"/>
    <property type="match status" value="1"/>
</dbReference>
<reference evidence="12" key="1">
    <citation type="submission" date="2013-11" db="EMBL/GenBank/DDBJ databases">
        <title>The genomic landscape of the Guanapo guppy.</title>
        <authorList>
            <person name="Kuenstner A."/>
            <person name="Dreyer C."/>
        </authorList>
    </citation>
    <scope>NUCLEOTIDE SEQUENCE</scope>
    <source>
        <strain evidence="12">Guanapo</strain>
    </source>
</reference>
<dbReference type="GO" id="GO:0005634">
    <property type="term" value="C:nucleus"/>
    <property type="evidence" value="ECO:0007669"/>
    <property type="project" value="UniProtKB-SubCell"/>
</dbReference>
<dbReference type="GO" id="GO:0000981">
    <property type="term" value="F:DNA-binding transcription factor activity, RNA polymerase II-specific"/>
    <property type="evidence" value="ECO:0007669"/>
    <property type="project" value="TreeGrafter"/>
</dbReference>
<evidence type="ECO:0000256" key="2">
    <source>
        <dbReference type="ARBA" id="ARBA00006991"/>
    </source>
</evidence>
<evidence type="ECO:0000256" key="4">
    <source>
        <dbReference type="ARBA" id="ARBA00022737"/>
    </source>
</evidence>
<dbReference type="InterPro" id="IPR013087">
    <property type="entry name" value="Znf_C2H2_type"/>
</dbReference>
<dbReference type="FunFam" id="3.30.160.60:FF:000744">
    <property type="entry name" value="zinc finger E-box-binding homeobox 1"/>
    <property type="match status" value="1"/>
</dbReference>
<keyword evidence="3" id="KW-0479">Metal-binding</keyword>
<dbReference type="GO" id="GO:0000978">
    <property type="term" value="F:RNA polymerase II cis-regulatory region sequence-specific DNA binding"/>
    <property type="evidence" value="ECO:0007669"/>
    <property type="project" value="TreeGrafter"/>
</dbReference>
<dbReference type="Gene3D" id="3.30.160.60">
    <property type="entry name" value="Classic Zinc Finger"/>
    <property type="match status" value="3"/>
</dbReference>
<feature type="domain" description="C2H2-type" evidence="10">
    <location>
        <begin position="161"/>
        <end position="188"/>
    </location>
</feature>
<comment type="similarity">
    <text evidence="2">Belongs to the krueppel C2H2-type zinc-finger protein family.</text>
</comment>
<dbReference type="Bgee" id="ENSPREG00000000828">
    <property type="expression patterns" value="Expressed in caudal fin and 1 other cell type or tissue"/>
</dbReference>
<dbReference type="SUPFAM" id="SSF57667">
    <property type="entry name" value="beta-beta-alpha zinc fingers"/>
    <property type="match status" value="2"/>
</dbReference>
<name>A0A3P9MUR5_POERE</name>
<reference evidence="11" key="2">
    <citation type="submission" date="2025-08" db="UniProtKB">
        <authorList>
            <consortium name="Ensembl"/>
        </authorList>
    </citation>
    <scope>IDENTIFICATION</scope>
    <source>
        <strain evidence="11">Guanapo</strain>
    </source>
</reference>
<evidence type="ECO:0000259" key="10">
    <source>
        <dbReference type="PROSITE" id="PS50157"/>
    </source>
</evidence>
<keyword evidence="12" id="KW-1185">Reference proteome</keyword>
<evidence type="ECO:0000256" key="9">
    <source>
        <dbReference type="SAM" id="MobiDB-lite"/>
    </source>
</evidence>
<dbReference type="GeneTree" id="ENSGT01150000286958"/>
<dbReference type="PANTHER" id="PTHR23226">
    <property type="entry name" value="ZINC FINGER AND SCAN DOMAIN-CONTAINING"/>
    <property type="match status" value="1"/>
</dbReference>
<dbReference type="FunFam" id="3.30.160.60:FF:000446">
    <property type="entry name" value="Zinc finger protein"/>
    <property type="match status" value="1"/>
</dbReference>
<keyword evidence="5 8" id="KW-0863">Zinc-finger</keyword>
<evidence type="ECO:0000313" key="12">
    <source>
        <dbReference type="Proteomes" id="UP000242638"/>
    </source>
</evidence>
<evidence type="ECO:0000256" key="8">
    <source>
        <dbReference type="PROSITE-ProRule" id="PRU00042"/>
    </source>
</evidence>
<sequence length="254" mass="27583">MSSFPAITQLLQPPEETSYSNFSVRGKMYGQLKASTVPQTSPAGGASEQQGFTSPIKDLAFIDNKAKEDPFSAVGLQQRTSNPSHDLAGRDFCSESGEGAGAEDGANAAQPPNPFTTSCFYTHAPQKPVSRGYACSQCGKSFSRLHQFKLHQQSHRRKRTFWCSVCGKSFQCSSHLSIHHRTHTGEKPYGCGQCGKRFTQQSSLRVHQLGRAVALQQEGSGLDSRPLCPGVCMFSLCMRGFSPGTPVFSHSPKT</sequence>
<keyword evidence="4" id="KW-0677">Repeat</keyword>
<dbReference type="PROSITE" id="PS50157">
    <property type="entry name" value="ZINC_FINGER_C2H2_2"/>
    <property type="match status" value="3"/>
</dbReference>
<evidence type="ECO:0000256" key="5">
    <source>
        <dbReference type="ARBA" id="ARBA00022771"/>
    </source>
</evidence>
<dbReference type="Pfam" id="PF00096">
    <property type="entry name" value="zf-C2H2"/>
    <property type="match status" value="2"/>
</dbReference>
<feature type="compositionally biased region" description="Polar residues" evidence="9">
    <location>
        <begin position="75"/>
        <end position="84"/>
    </location>
</feature>
<dbReference type="AlphaFoldDB" id="A0A3P9MUR5"/>
<protein>
    <recommendedName>
        <fullName evidence="10">C2H2-type domain-containing protein</fullName>
    </recommendedName>
</protein>
<organism evidence="11 12">
    <name type="scientific">Poecilia reticulata</name>
    <name type="common">Guppy</name>
    <name type="synonym">Acanthophacelus reticulatus</name>
    <dbReference type="NCBI Taxonomy" id="8081"/>
    <lineage>
        <taxon>Eukaryota</taxon>
        <taxon>Metazoa</taxon>
        <taxon>Chordata</taxon>
        <taxon>Craniata</taxon>
        <taxon>Vertebrata</taxon>
        <taxon>Euteleostomi</taxon>
        <taxon>Actinopterygii</taxon>
        <taxon>Neopterygii</taxon>
        <taxon>Teleostei</taxon>
        <taxon>Neoteleostei</taxon>
        <taxon>Acanthomorphata</taxon>
        <taxon>Ovalentaria</taxon>
        <taxon>Atherinomorphae</taxon>
        <taxon>Cyprinodontiformes</taxon>
        <taxon>Poeciliidae</taxon>
        <taxon>Poeciliinae</taxon>
        <taxon>Poecilia</taxon>
    </lineage>
</organism>
<feature type="domain" description="C2H2-type" evidence="10">
    <location>
        <begin position="189"/>
        <end position="208"/>
    </location>
</feature>
<keyword evidence="7" id="KW-0539">Nucleus</keyword>
<dbReference type="InterPro" id="IPR036236">
    <property type="entry name" value="Znf_C2H2_sf"/>
</dbReference>
<accession>A0A3P9MUR5</accession>
<dbReference type="SMART" id="SM00355">
    <property type="entry name" value="ZnF_C2H2"/>
    <property type="match status" value="3"/>
</dbReference>
<dbReference type="Proteomes" id="UP000242638">
    <property type="component" value="Unassembled WGS sequence"/>
</dbReference>
<dbReference type="PANTHER" id="PTHR23226:SF416">
    <property type="entry name" value="FI01424P"/>
    <property type="match status" value="1"/>
</dbReference>
<reference evidence="11" key="3">
    <citation type="submission" date="2025-09" db="UniProtKB">
        <authorList>
            <consortium name="Ensembl"/>
        </authorList>
    </citation>
    <scope>IDENTIFICATION</scope>
    <source>
        <strain evidence="11">Guanapo</strain>
    </source>
</reference>
<feature type="region of interest" description="Disordered" evidence="9">
    <location>
        <begin position="73"/>
        <end position="110"/>
    </location>
</feature>
<keyword evidence="6" id="KW-0862">Zinc</keyword>
<dbReference type="Ensembl" id="ENSPRET00000001128.1">
    <property type="protein sequence ID" value="ENSPREP00000001088.1"/>
    <property type="gene ID" value="ENSPREG00000000828.1"/>
</dbReference>
<evidence type="ECO:0000256" key="6">
    <source>
        <dbReference type="ARBA" id="ARBA00022833"/>
    </source>
</evidence>
<dbReference type="GO" id="GO:0008270">
    <property type="term" value="F:zinc ion binding"/>
    <property type="evidence" value="ECO:0007669"/>
    <property type="project" value="UniProtKB-KW"/>
</dbReference>
<evidence type="ECO:0000256" key="1">
    <source>
        <dbReference type="ARBA" id="ARBA00004123"/>
    </source>
</evidence>
<evidence type="ECO:0000256" key="3">
    <source>
        <dbReference type="ARBA" id="ARBA00022723"/>
    </source>
</evidence>
<evidence type="ECO:0000313" key="11">
    <source>
        <dbReference type="Ensembl" id="ENSPREP00000001088.1"/>
    </source>
</evidence>
<comment type="subcellular location">
    <subcellularLocation>
        <location evidence="1">Nucleus</location>
    </subcellularLocation>
</comment>
<dbReference type="PROSITE" id="PS00028">
    <property type="entry name" value="ZINC_FINGER_C2H2_1"/>
    <property type="match status" value="2"/>
</dbReference>
<feature type="domain" description="C2H2-type" evidence="10">
    <location>
        <begin position="133"/>
        <end position="160"/>
    </location>
</feature>
<evidence type="ECO:0000256" key="7">
    <source>
        <dbReference type="ARBA" id="ARBA00023242"/>
    </source>
</evidence>
<proteinExistence type="inferred from homology"/>